<proteinExistence type="predicted"/>
<gene>
    <name evidence="2" type="ORF">ABH38_17775</name>
</gene>
<sequence>MTLPNPEGPFDYARKRPVQLLAGLFVGVLSTLLTFGYLWFFAPICPLMLCGVTMAFQRTTAFSMGAYAAFFGVFVFVALLGVLYWV</sequence>
<evidence type="ECO:0000256" key="1">
    <source>
        <dbReference type="SAM" id="Phobius"/>
    </source>
</evidence>
<name>A0A0I9TBQ8_9MYCO</name>
<comment type="caution">
    <text evidence="2">The sequence shown here is derived from an EMBL/GenBank/DDBJ whole genome shotgun (WGS) entry which is preliminary data.</text>
</comment>
<keyword evidence="1" id="KW-0812">Transmembrane</keyword>
<dbReference type="EMBL" id="LDPR01000021">
    <property type="protein sequence ID" value="KLO34786.1"/>
    <property type="molecule type" value="Genomic_DNA"/>
</dbReference>
<dbReference type="Proteomes" id="UP000036334">
    <property type="component" value="Unassembled WGS sequence"/>
</dbReference>
<dbReference type="PATRIC" id="fig|29311.18.peg.2438"/>
<accession>A0A0I9TBQ8</accession>
<dbReference type="STRING" id="1202450.B586_10740"/>
<dbReference type="RefSeq" id="WP_047316357.1">
    <property type="nucleotide sequence ID" value="NZ_LDPQ01000026.1"/>
</dbReference>
<evidence type="ECO:0000313" key="2">
    <source>
        <dbReference type="EMBL" id="KLO34786.1"/>
    </source>
</evidence>
<feature type="transmembrane region" description="Helical" evidence="1">
    <location>
        <begin position="61"/>
        <end position="85"/>
    </location>
</feature>
<keyword evidence="3" id="KW-1185">Reference proteome</keyword>
<evidence type="ECO:0000313" key="3">
    <source>
        <dbReference type="Proteomes" id="UP000036334"/>
    </source>
</evidence>
<keyword evidence="1" id="KW-0472">Membrane</keyword>
<dbReference type="AlphaFoldDB" id="A0A0I9TBQ8"/>
<reference evidence="2 3" key="1">
    <citation type="submission" date="2015-05" db="EMBL/GenBank/DDBJ databases">
        <title>Genome sequence of Mycobacterium haemophilum.</title>
        <authorList>
            <person name="Greninger A.L."/>
            <person name="Cunningham G."/>
            <person name="Miller S."/>
        </authorList>
    </citation>
    <scope>NUCLEOTIDE SEQUENCE [LARGE SCALE GENOMIC DNA]</scope>
    <source>
        <strain evidence="3">UC1</strain>
    </source>
</reference>
<protein>
    <submittedName>
        <fullName evidence="2">Uncharacterized protein</fullName>
    </submittedName>
</protein>
<feature type="transmembrane region" description="Helical" evidence="1">
    <location>
        <begin position="20"/>
        <end position="40"/>
    </location>
</feature>
<keyword evidence="1" id="KW-1133">Transmembrane helix</keyword>
<dbReference type="OrthoDB" id="4753591at2"/>
<organism evidence="2 3">
    <name type="scientific">Mycobacterium haemophilum</name>
    <dbReference type="NCBI Taxonomy" id="29311"/>
    <lineage>
        <taxon>Bacteria</taxon>
        <taxon>Bacillati</taxon>
        <taxon>Actinomycetota</taxon>
        <taxon>Actinomycetes</taxon>
        <taxon>Mycobacteriales</taxon>
        <taxon>Mycobacteriaceae</taxon>
        <taxon>Mycobacterium</taxon>
    </lineage>
</organism>